<protein>
    <submittedName>
        <fullName evidence="1">Uncharacterized protein</fullName>
    </submittedName>
</protein>
<accession>A0A6L9LEN5</accession>
<keyword evidence="2" id="KW-1185">Reference proteome</keyword>
<reference evidence="1 2" key="1">
    <citation type="submission" date="2020-02" db="EMBL/GenBank/DDBJ databases">
        <title>Draft genome sequence of two Spirosoma agri KCTC 52727 and Spirosoma terrae KCTC 52035.</title>
        <authorList>
            <person name="Rojas J."/>
            <person name="Ambika Manirajan B."/>
            <person name="Suarez C."/>
            <person name="Ratering S."/>
            <person name="Schnell S."/>
        </authorList>
    </citation>
    <scope>NUCLEOTIDE SEQUENCE [LARGE SCALE GENOMIC DNA]</scope>
    <source>
        <strain evidence="1 2">KCTC 52035</strain>
    </source>
</reference>
<dbReference type="Proteomes" id="UP000474175">
    <property type="component" value="Unassembled WGS sequence"/>
</dbReference>
<dbReference type="EMBL" id="JAAFZH010000012">
    <property type="protein sequence ID" value="NDU97621.1"/>
    <property type="molecule type" value="Genomic_DNA"/>
</dbReference>
<comment type="caution">
    <text evidence="1">The sequence shown here is derived from an EMBL/GenBank/DDBJ whole genome shotgun (WGS) entry which is preliminary data.</text>
</comment>
<proteinExistence type="predicted"/>
<name>A0A6L9LEN5_9BACT</name>
<sequence>MESTNYKALQKKGESVYEYRHRLLQFAIEYRINKSSNFRLVADQIVAQNMVRQFTLFIPPPIPWDERVNW</sequence>
<evidence type="ECO:0000313" key="1">
    <source>
        <dbReference type="EMBL" id="NDU97621.1"/>
    </source>
</evidence>
<dbReference type="AlphaFoldDB" id="A0A6L9LEN5"/>
<organism evidence="1 2">
    <name type="scientific">Spirosoma terrae</name>
    <dbReference type="NCBI Taxonomy" id="1968276"/>
    <lineage>
        <taxon>Bacteria</taxon>
        <taxon>Pseudomonadati</taxon>
        <taxon>Bacteroidota</taxon>
        <taxon>Cytophagia</taxon>
        <taxon>Cytophagales</taxon>
        <taxon>Cytophagaceae</taxon>
        <taxon>Spirosoma</taxon>
    </lineage>
</organism>
<dbReference type="RefSeq" id="WP_163953264.1">
    <property type="nucleotide sequence ID" value="NZ_JAAFZH010000012.1"/>
</dbReference>
<gene>
    <name evidence="1" type="ORF">GK108_22245</name>
</gene>
<evidence type="ECO:0000313" key="2">
    <source>
        <dbReference type="Proteomes" id="UP000474175"/>
    </source>
</evidence>